<dbReference type="EMBL" id="LWDV01000008">
    <property type="protein sequence ID" value="OCL27090.1"/>
    <property type="molecule type" value="Genomic_DNA"/>
</dbReference>
<comment type="caution">
    <text evidence="1">The sequence shown here is derived from an EMBL/GenBank/DDBJ whole genome shotgun (WGS) entry which is preliminary data.</text>
</comment>
<sequence length="128" mass="14270">MNRIYSDRSLHLSQSSKLKSNNITQEKAANNFKELLKKELADGGSLKLSKHAAKRLQSRNIGFTNQDINKLETAIDKAKSKGAKESLILIDDNAFIVSIKNNTVITAMDKDSMEDNLFTNIDSAIIMK</sequence>
<dbReference type="AlphaFoldDB" id="A0A1C0A9X1"/>
<dbReference type="Proteomes" id="UP000093514">
    <property type="component" value="Unassembled WGS sequence"/>
</dbReference>
<protein>
    <submittedName>
        <fullName evidence="1">Flagellar protein</fullName>
    </submittedName>
</protein>
<gene>
    <name evidence="1" type="ORF">U472_06310</name>
</gene>
<dbReference type="InterPro" id="IPR013367">
    <property type="entry name" value="Flagellar_put"/>
</dbReference>
<accession>A0A1C0A9X1</accession>
<proteinExistence type="predicted"/>
<name>A0A1C0A9X1_9FIRM</name>
<keyword evidence="1" id="KW-0969">Cilium</keyword>
<reference evidence="1 2" key="2">
    <citation type="submission" date="2016-08" db="EMBL/GenBank/DDBJ databases">
        <title>Orenia metallireducens sp. nov. strain Z6, a Novel Metal-reducing Firmicute from the Deep Subsurface.</title>
        <authorList>
            <person name="Maxim B.I."/>
            <person name="Kenneth K."/>
            <person name="Flynn T.M."/>
            <person name="Oloughlin E.J."/>
            <person name="Locke R.A."/>
            <person name="Weber J.R."/>
            <person name="Egan S.M."/>
            <person name="Mackie R.I."/>
            <person name="Cann I.K."/>
        </authorList>
    </citation>
    <scope>NUCLEOTIDE SEQUENCE [LARGE SCALE GENOMIC DNA]</scope>
    <source>
        <strain evidence="1 2">Z6</strain>
    </source>
</reference>
<dbReference type="RefSeq" id="WP_068716627.1">
    <property type="nucleotide sequence ID" value="NZ_LWDV01000008.1"/>
</dbReference>
<dbReference type="NCBIfam" id="TIGR02530">
    <property type="entry name" value="flg_new"/>
    <property type="match status" value="1"/>
</dbReference>
<dbReference type="Pfam" id="PF12611">
    <property type="entry name" value="Flagellar_put"/>
    <property type="match status" value="1"/>
</dbReference>
<evidence type="ECO:0000313" key="2">
    <source>
        <dbReference type="Proteomes" id="UP000093514"/>
    </source>
</evidence>
<evidence type="ECO:0000313" key="1">
    <source>
        <dbReference type="EMBL" id="OCL27090.1"/>
    </source>
</evidence>
<reference evidence="2" key="1">
    <citation type="submission" date="2016-07" db="EMBL/GenBank/DDBJ databases">
        <authorList>
            <person name="Florea S."/>
            <person name="Webb J.S."/>
            <person name="Jaromczyk J."/>
            <person name="Schardl C.L."/>
        </authorList>
    </citation>
    <scope>NUCLEOTIDE SEQUENCE [LARGE SCALE GENOMIC DNA]</scope>
    <source>
        <strain evidence="2">Z6</strain>
    </source>
</reference>
<keyword evidence="2" id="KW-1185">Reference proteome</keyword>
<keyword evidence="1" id="KW-0966">Cell projection</keyword>
<organism evidence="1 2">
    <name type="scientific">Orenia metallireducens</name>
    <dbReference type="NCBI Taxonomy" id="1413210"/>
    <lineage>
        <taxon>Bacteria</taxon>
        <taxon>Bacillati</taxon>
        <taxon>Bacillota</taxon>
        <taxon>Clostridia</taxon>
        <taxon>Halanaerobiales</taxon>
        <taxon>Halobacteroidaceae</taxon>
        <taxon>Orenia</taxon>
    </lineage>
</organism>
<dbReference type="OrthoDB" id="165650at2"/>
<keyword evidence="1" id="KW-0282">Flagellum</keyword>